<dbReference type="PANTHER" id="PTHR30408">
    <property type="entry name" value="TYPE-1 RESTRICTION ENZYME ECOKI SPECIFICITY PROTEIN"/>
    <property type="match status" value="1"/>
</dbReference>
<evidence type="ECO:0000313" key="6">
    <source>
        <dbReference type="Proteomes" id="UP000266258"/>
    </source>
</evidence>
<evidence type="ECO:0000259" key="4">
    <source>
        <dbReference type="Pfam" id="PF01420"/>
    </source>
</evidence>
<dbReference type="InterPro" id="IPR000055">
    <property type="entry name" value="Restrct_endonuc_typeI_TRD"/>
</dbReference>
<evidence type="ECO:0000256" key="2">
    <source>
        <dbReference type="ARBA" id="ARBA00022747"/>
    </source>
</evidence>
<organism evidence="5 6">
    <name type="scientific">Psittacicella melopsittaci</name>
    <dbReference type="NCBI Taxonomy" id="2028576"/>
    <lineage>
        <taxon>Bacteria</taxon>
        <taxon>Pseudomonadati</taxon>
        <taxon>Pseudomonadota</taxon>
        <taxon>Gammaproteobacteria</taxon>
        <taxon>Pasteurellales</taxon>
        <taxon>Psittacicellaceae</taxon>
        <taxon>Psittacicella</taxon>
    </lineage>
</organism>
<comment type="similarity">
    <text evidence="1">Belongs to the type-I restriction system S methylase family.</text>
</comment>
<comment type="caution">
    <text evidence="5">The sequence shown here is derived from an EMBL/GenBank/DDBJ whole genome shotgun (WGS) entry which is preliminary data.</text>
</comment>
<feature type="domain" description="Type I restriction modification DNA specificity" evidence="4">
    <location>
        <begin position="18"/>
        <end position="188"/>
    </location>
</feature>
<reference evidence="5 6" key="1">
    <citation type="submission" date="2017-08" db="EMBL/GenBank/DDBJ databases">
        <title>Reclassification of Bisgaard taxon 37 and 44.</title>
        <authorList>
            <person name="Christensen H."/>
        </authorList>
    </citation>
    <scope>NUCLEOTIDE SEQUENCE [LARGE SCALE GENOMIC DNA]</scope>
    <source>
        <strain evidence="5 6">B96_4</strain>
    </source>
</reference>
<sequence>MNDKKLHVPQLRFPEYNDSWETKTLKQLCKWSKGSDLKKDKFNTEGKGNLAIHYGDLFNIHKGFISEKQIQTFTEYDEGTVIPKNSLLFPDSDVTPLGLATASAIVAENVRASGGVIIGAVKEDYDAPFLSYQLNAKKESFYPYITGTTVRHISVSGLNFIKVNLPSLEEQQKIGNFFKDIDYSIAQLKLKHESLQKLQKFLVRNLFPVGSNIPDLRFKEFSKPWNTYTFSSLFNLKISTNSLSRDNLTEEQTAVKNIHYGDILLKYNFTLDAQQRDIPYIVNADPTKYEKTLLQDRDVVFADTAEDFSVAKCIEIENTNGVNIVAGQHTYAGRPLVETYPGFLGFVLNSPSFRNGIHPYFQGIKVYSITKSNLNLSSVQLPEDLEEQKKIVNLLQLFKDINIRLDKQIKYMQEFKQAMVQRMFI</sequence>
<evidence type="ECO:0000256" key="1">
    <source>
        <dbReference type="ARBA" id="ARBA00010923"/>
    </source>
</evidence>
<dbReference type="GO" id="GO:0003677">
    <property type="term" value="F:DNA binding"/>
    <property type="evidence" value="ECO:0007669"/>
    <property type="project" value="UniProtKB-KW"/>
</dbReference>
<name>A0A3A1Y6C3_9GAMM</name>
<dbReference type="Pfam" id="PF01420">
    <property type="entry name" value="Methylase_S"/>
    <property type="match status" value="1"/>
</dbReference>
<dbReference type="Proteomes" id="UP000266258">
    <property type="component" value="Unassembled WGS sequence"/>
</dbReference>
<dbReference type="AlphaFoldDB" id="A0A3A1Y6C3"/>
<keyword evidence="2" id="KW-0680">Restriction system</keyword>
<dbReference type="Gene3D" id="3.90.220.20">
    <property type="entry name" value="DNA methylase specificity domains"/>
    <property type="match status" value="2"/>
</dbReference>
<dbReference type="RefSeq" id="WP_119497614.1">
    <property type="nucleotide sequence ID" value="NZ_NRJH01000059.1"/>
</dbReference>
<accession>A0A3A1Y6C3</accession>
<keyword evidence="6" id="KW-1185">Reference proteome</keyword>
<dbReference type="InterPro" id="IPR044946">
    <property type="entry name" value="Restrct_endonuc_typeI_TRD_sf"/>
</dbReference>
<dbReference type="EMBL" id="NRJH01000059">
    <property type="protein sequence ID" value="RIY31604.1"/>
    <property type="molecule type" value="Genomic_DNA"/>
</dbReference>
<protein>
    <recommendedName>
        <fullName evidence="4">Type I restriction modification DNA specificity domain-containing protein</fullName>
    </recommendedName>
</protein>
<dbReference type="PANTHER" id="PTHR30408:SF12">
    <property type="entry name" value="TYPE I RESTRICTION ENZYME MJAVIII SPECIFICITY SUBUNIT"/>
    <property type="match status" value="1"/>
</dbReference>
<dbReference type="OrthoDB" id="9798929at2"/>
<dbReference type="SUPFAM" id="SSF116734">
    <property type="entry name" value="DNA methylase specificity domain"/>
    <property type="match status" value="2"/>
</dbReference>
<evidence type="ECO:0000313" key="5">
    <source>
        <dbReference type="EMBL" id="RIY31604.1"/>
    </source>
</evidence>
<dbReference type="InterPro" id="IPR052021">
    <property type="entry name" value="Type-I_RS_S_subunit"/>
</dbReference>
<dbReference type="GO" id="GO:0009307">
    <property type="term" value="P:DNA restriction-modification system"/>
    <property type="evidence" value="ECO:0007669"/>
    <property type="project" value="UniProtKB-KW"/>
</dbReference>
<proteinExistence type="inferred from homology"/>
<evidence type="ECO:0000256" key="3">
    <source>
        <dbReference type="ARBA" id="ARBA00023125"/>
    </source>
</evidence>
<gene>
    <name evidence="5" type="ORF">CJP74_06850</name>
</gene>
<keyword evidence="3" id="KW-0238">DNA-binding</keyword>